<proteinExistence type="predicted"/>
<accession>A0A3B0TLS4</accession>
<keyword evidence="1" id="KW-0472">Membrane</keyword>
<dbReference type="NCBIfam" id="TIGR02046">
    <property type="entry name" value="sdhC_b558_fam"/>
    <property type="match status" value="1"/>
</dbReference>
<evidence type="ECO:0000256" key="1">
    <source>
        <dbReference type="SAM" id="Phobius"/>
    </source>
</evidence>
<dbReference type="AlphaFoldDB" id="A0A3B0TLS4"/>
<evidence type="ECO:0008006" key="3">
    <source>
        <dbReference type="Google" id="ProtNLM"/>
    </source>
</evidence>
<dbReference type="InterPro" id="IPR011138">
    <property type="entry name" value="Cytochrome_b-558"/>
</dbReference>
<protein>
    <recommendedName>
        <fullName evidence="3">Succinate dehydrogenase cytochrome b subunit</fullName>
    </recommendedName>
</protein>
<feature type="transmembrane region" description="Helical" evidence="1">
    <location>
        <begin position="104"/>
        <end position="125"/>
    </location>
</feature>
<dbReference type="InterPro" id="IPR034804">
    <property type="entry name" value="SQR/QFR_C/D"/>
</dbReference>
<keyword evidence="1" id="KW-1133">Transmembrane helix</keyword>
<gene>
    <name evidence="2" type="ORF">MNBD_BACTEROID05-966</name>
</gene>
<keyword evidence="1" id="KW-0812">Transmembrane</keyword>
<feature type="transmembrane region" description="Helical" evidence="1">
    <location>
        <begin position="203"/>
        <end position="223"/>
    </location>
</feature>
<dbReference type="EMBL" id="UOEN01000488">
    <property type="protein sequence ID" value="VAW19631.1"/>
    <property type="molecule type" value="Genomic_DNA"/>
</dbReference>
<organism evidence="2">
    <name type="scientific">hydrothermal vent metagenome</name>
    <dbReference type="NCBI Taxonomy" id="652676"/>
    <lineage>
        <taxon>unclassified sequences</taxon>
        <taxon>metagenomes</taxon>
        <taxon>ecological metagenomes</taxon>
    </lineage>
</organism>
<feature type="transmembrane region" description="Helical" evidence="1">
    <location>
        <begin position="163"/>
        <end position="183"/>
    </location>
</feature>
<evidence type="ECO:0000313" key="2">
    <source>
        <dbReference type="EMBL" id="VAW19631.1"/>
    </source>
</evidence>
<dbReference type="CDD" id="cd03498">
    <property type="entry name" value="SQR_TypeB_2_TM"/>
    <property type="match status" value="1"/>
</dbReference>
<feature type="transmembrane region" description="Helical" evidence="1">
    <location>
        <begin position="60"/>
        <end position="83"/>
    </location>
</feature>
<reference evidence="2" key="1">
    <citation type="submission" date="2018-06" db="EMBL/GenBank/DDBJ databases">
        <authorList>
            <person name="Zhirakovskaya E."/>
        </authorList>
    </citation>
    <scope>NUCLEOTIDE SEQUENCE</scope>
</reference>
<feature type="transmembrane region" description="Helical" evidence="1">
    <location>
        <begin position="17"/>
        <end position="40"/>
    </location>
</feature>
<sequence length="224" mass="24676">MTKTNSFQNSSIGKKQIIAVTGLALILFVIGHLAGNLFIFSGAKAYIHYAEKLASLRPGLYVVEAMLVAIFVIHMCLTILLVCEKVRNRPVNYAVRATKGERSVSTKLMAFTGTVVLGFVIYHLLDFTFINHDGPRSVLADGQSYGIYGVVINSFLDPIHASIYFVAMICVGLHLSHAIQSIFQTFGYNHPRYTPVLRKISNYIGAIVAGVYASIPLFVLVNFQ</sequence>
<dbReference type="SUPFAM" id="SSF81343">
    <property type="entry name" value="Fumarate reductase respiratory complex transmembrane subunits"/>
    <property type="match status" value="1"/>
</dbReference>
<name>A0A3B0TLS4_9ZZZZ</name>
<dbReference type="GO" id="GO:0016020">
    <property type="term" value="C:membrane"/>
    <property type="evidence" value="ECO:0007669"/>
    <property type="project" value="InterPro"/>
</dbReference>
<dbReference type="Gene3D" id="1.20.1300.10">
    <property type="entry name" value="Fumarate reductase/succinate dehydrogenase, transmembrane subunit"/>
    <property type="match status" value="1"/>
</dbReference>